<dbReference type="PANTHER" id="PTHR24206">
    <property type="entry name" value="OS06G0237300 PROTEIN"/>
    <property type="match status" value="1"/>
</dbReference>
<dbReference type="GeneID" id="106458283"/>
<dbReference type="Pfam" id="PF00412">
    <property type="entry name" value="LIM"/>
    <property type="match status" value="1"/>
</dbReference>
<evidence type="ECO:0000313" key="6">
    <source>
        <dbReference type="Proteomes" id="UP000694941"/>
    </source>
</evidence>
<dbReference type="SMART" id="SM00132">
    <property type="entry name" value="LIM"/>
    <property type="match status" value="1"/>
</dbReference>
<keyword evidence="2 4" id="KW-0862">Zinc</keyword>
<evidence type="ECO:0000259" key="5">
    <source>
        <dbReference type="PROSITE" id="PS50023"/>
    </source>
</evidence>
<accession>A0ABM1B232</accession>
<evidence type="ECO:0000256" key="2">
    <source>
        <dbReference type="ARBA" id="ARBA00022833"/>
    </source>
</evidence>
<dbReference type="PROSITE" id="PS00478">
    <property type="entry name" value="LIM_DOMAIN_1"/>
    <property type="match status" value="1"/>
</dbReference>
<name>A0ABM1B232_LIMPO</name>
<proteinExistence type="predicted"/>
<sequence>METVNDSGVSTMVSDHSDSLVIRPSDHQVPPDNRMLTHSNICFRCQDPVYPTEKIQPNQTTSYHMRCFKCKICDLKLALQTFFTNQRNSNDGNVYCRAHVPKLAPGVVDNLALSISVPRNLSRNHQATNLQVRGPEAGKGARYDNDALCIQTALRAPRVWEKPREMFHTENVAKDIVKSDVIGLKYF</sequence>
<keyword evidence="3 4" id="KW-0440">LIM domain</keyword>
<evidence type="ECO:0000256" key="3">
    <source>
        <dbReference type="ARBA" id="ARBA00023038"/>
    </source>
</evidence>
<gene>
    <name evidence="7" type="primary">LOC106458283</name>
</gene>
<protein>
    <submittedName>
        <fullName evidence="7">Hillarin-like</fullName>
    </submittedName>
</protein>
<evidence type="ECO:0000256" key="4">
    <source>
        <dbReference type="PROSITE-ProRule" id="PRU00125"/>
    </source>
</evidence>
<dbReference type="PROSITE" id="PS50023">
    <property type="entry name" value="LIM_DOMAIN_2"/>
    <property type="match status" value="1"/>
</dbReference>
<dbReference type="Gene3D" id="2.10.110.10">
    <property type="entry name" value="Cysteine Rich Protein"/>
    <property type="match status" value="1"/>
</dbReference>
<evidence type="ECO:0000256" key="1">
    <source>
        <dbReference type="ARBA" id="ARBA00022723"/>
    </source>
</evidence>
<feature type="domain" description="LIM zinc-binding" evidence="5">
    <location>
        <begin position="40"/>
        <end position="106"/>
    </location>
</feature>
<keyword evidence="1 4" id="KW-0479">Metal-binding</keyword>
<evidence type="ECO:0000313" key="7">
    <source>
        <dbReference type="RefSeq" id="XP_013773229.1"/>
    </source>
</evidence>
<reference evidence="7" key="1">
    <citation type="submission" date="2025-08" db="UniProtKB">
        <authorList>
            <consortium name="RefSeq"/>
        </authorList>
    </citation>
    <scope>IDENTIFICATION</scope>
    <source>
        <tissue evidence="7">Muscle</tissue>
    </source>
</reference>
<dbReference type="RefSeq" id="XP_013773229.1">
    <property type="nucleotide sequence ID" value="XM_013917775.2"/>
</dbReference>
<dbReference type="InterPro" id="IPR001781">
    <property type="entry name" value="Znf_LIM"/>
</dbReference>
<keyword evidence="6" id="KW-1185">Reference proteome</keyword>
<organism evidence="6 7">
    <name type="scientific">Limulus polyphemus</name>
    <name type="common">Atlantic horseshoe crab</name>
    <dbReference type="NCBI Taxonomy" id="6850"/>
    <lineage>
        <taxon>Eukaryota</taxon>
        <taxon>Metazoa</taxon>
        <taxon>Ecdysozoa</taxon>
        <taxon>Arthropoda</taxon>
        <taxon>Chelicerata</taxon>
        <taxon>Merostomata</taxon>
        <taxon>Xiphosura</taxon>
        <taxon>Limulidae</taxon>
        <taxon>Limulus</taxon>
    </lineage>
</organism>
<dbReference type="Proteomes" id="UP000694941">
    <property type="component" value="Unplaced"/>
</dbReference>